<accession>A0A6J5KWG2</accession>
<evidence type="ECO:0000313" key="1">
    <source>
        <dbReference type="EMBL" id="CAB4125223.1"/>
    </source>
</evidence>
<organism evidence="1">
    <name type="scientific">uncultured Caudovirales phage</name>
    <dbReference type="NCBI Taxonomy" id="2100421"/>
    <lineage>
        <taxon>Viruses</taxon>
        <taxon>Duplodnaviria</taxon>
        <taxon>Heunggongvirae</taxon>
        <taxon>Uroviricota</taxon>
        <taxon>Caudoviricetes</taxon>
        <taxon>Peduoviridae</taxon>
        <taxon>Maltschvirus</taxon>
        <taxon>Maltschvirus maltsch</taxon>
    </lineage>
</organism>
<proteinExistence type="predicted"/>
<reference evidence="1" key="1">
    <citation type="submission" date="2020-04" db="EMBL/GenBank/DDBJ databases">
        <authorList>
            <person name="Chiriac C."/>
            <person name="Salcher M."/>
            <person name="Ghai R."/>
            <person name="Kavagutti S V."/>
        </authorList>
    </citation>
    <scope>NUCLEOTIDE SEQUENCE</scope>
</reference>
<protein>
    <submittedName>
        <fullName evidence="1">Uncharacterized protein</fullName>
    </submittedName>
</protein>
<dbReference type="EMBL" id="LR796189">
    <property type="protein sequence ID" value="CAB4125223.1"/>
    <property type="molecule type" value="Genomic_DNA"/>
</dbReference>
<sequence length="186" mass="21194">MLLNKLNVSEKGFVALLETTGNGRMLQDIQDEYFKTKYSLRLLELSTATLVLKCPLFVQLNLSQCGLLVISTPTKEVEAYVPDLSEITGNTLEDREDMVDYIKVTTEALLLNQRGLPMDGADNFTAQLLTPISVYSELIVKGSLRQWIQFLSQKNLPQQVEVYRLQVEYALTSQWKNLKELKTMLK</sequence>
<name>A0A6J5KWG2_9CAUD</name>
<gene>
    <name evidence="1" type="ORF">UFOVP53_84</name>
</gene>